<comment type="catalytic activity">
    <reaction evidence="1">
        <text>RNA(n) + a ribonucleoside 5'-triphosphate = RNA(n+1) + diphosphate</text>
        <dbReference type="Rhea" id="RHEA:21248"/>
        <dbReference type="Rhea" id="RHEA-COMP:14527"/>
        <dbReference type="Rhea" id="RHEA-COMP:17342"/>
        <dbReference type="ChEBI" id="CHEBI:33019"/>
        <dbReference type="ChEBI" id="CHEBI:61557"/>
        <dbReference type="ChEBI" id="CHEBI:140395"/>
        <dbReference type="EC" id="2.7.7.48"/>
    </reaction>
</comment>
<keyword evidence="1" id="KW-0696">RNA-directed RNA polymerase</keyword>
<keyword evidence="1" id="KW-0694">RNA-binding</keyword>
<evidence type="ECO:0000313" key="3">
    <source>
        <dbReference type="EMBL" id="KAH8031251.1"/>
    </source>
</evidence>
<dbReference type="VEuPathDB" id="VectorBase:LOC119187896"/>
<keyword evidence="4" id="KW-1185">Reference proteome</keyword>
<protein>
    <recommendedName>
        <fullName evidence="1">RNA-dependent RNA polymerase</fullName>
        <ecNumber evidence="1">2.7.7.48</ecNumber>
    </recommendedName>
</protein>
<dbReference type="EMBL" id="JABSTU010000005">
    <property type="protein sequence ID" value="KAH8031251.1"/>
    <property type="molecule type" value="Genomic_DNA"/>
</dbReference>
<reference evidence="3" key="2">
    <citation type="submission" date="2021-09" db="EMBL/GenBank/DDBJ databases">
        <authorList>
            <person name="Jia N."/>
            <person name="Wang J."/>
            <person name="Shi W."/>
            <person name="Du L."/>
            <person name="Sun Y."/>
            <person name="Zhan W."/>
            <person name="Jiang J."/>
            <person name="Wang Q."/>
            <person name="Zhang B."/>
            <person name="Ji P."/>
            <person name="Sakyi L.B."/>
            <person name="Cui X."/>
            <person name="Yuan T."/>
            <person name="Jiang B."/>
            <person name="Yang W."/>
            <person name="Lam T.T.-Y."/>
            <person name="Chang Q."/>
            <person name="Ding S."/>
            <person name="Wang X."/>
            <person name="Zhu J."/>
            <person name="Ruan X."/>
            <person name="Zhao L."/>
            <person name="Wei J."/>
            <person name="Que T."/>
            <person name="Du C."/>
            <person name="Cheng J."/>
            <person name="Dai P."/>
            <person name="Han X."/>
            <person name="Huang E."/>
            <person name="Gao Y."/>
            <person name="Liu J."/>
            <person name="Shao H."/>
            <person name="Ye R."/>
            <person name="Li L."/>
            <person name="Wei W."/>
            <person name="Wang X."/>
            <person name="Wang C."/>
            <person name="Huo Q."/>
            <person name="Li W."/>
            <person name="Guo W."/>
            <person name="Chen H."/>
            <person name="Chen S."/>
            <person name="Zhou L."/>
            <person name="Zhou L."/>
            <person name="Ni X."/>
            <person name="Tian J."/>
            <person name="Zhou Y."/>
            <person name="Sheng Y."/>
            <person name="Liu T."/>
            <person name="Pan Y."/>
            <person name="Xia L."/>
            <person name="Li J."/>
            <person name="Zhao F."/>
            <person name="Cao W."/>
        </authorList>
    </citation>
    <scope>NUCLEOTIDE SEQUENCE</scope>
    <source>
        <strain evidence="3">Rmic-2018</strain>
        <tissue evidence="3">Larvae</tissue>
    </source>
</reference>
<dbReference type="Proteomes" id="UP000821866">
    <property type="component" value="Chromosome 3"/>
</dbReference>
<keyword evidence="1" id="KW-0808">Transferase</keyword>
<dbReference type="InterPro" id="IPR057596">
    <property type="entry name" value="RDRP_core"/>
</dbReference>
<evidence type="ECO:0000259" key="2">
    <source>
        <dbReference type="Pfam" id="PF05183"/>
    </source>
</evidence>
<dbReference type="PANTHER" id="PTHR23079:SF55">
    <property type="entry name" value="RNA-DIRECTED RNA POLYMERASE"/>
    <property type="match status" value="1"/>
</dbReference>
<dbReference type="AlphaFoldDB" id="A0A9J6E9Q0"/>
<dbReference type="GO" id="GO:0031380">
    <property type="term" value="C:nuclear RNA-directed RNA polymerase complex"/>
    <property type="evidence" value="ECO:0007669"/>
    <property type="project" value="TreeGrafter"/>
</dbReference>
<comment type="similarity">
    <text evidence="1">Belongs to the RdRP family.</text>
</comment>
<name>A0A9J6E9Q0_RHIMP</name>
<proteinExistence type="inferred from homology"/>
<dbReference type="Pfam" id="PF05183">
    <property type="entry name" value="RdRP"/>
    <property type="match status" value="1"/>
</dbReference>
<organism evidence="3 4">
    <name type="scientific">Rhipicephalus microplus</name>
    <name type="common">Cattle tick</name>
    <name type="synonym">Boophilus microplus</name>
    <dbReference type="NCBI Taxonomy" id="6941"/>
    <lineage>
        <taxon>Eukaryota</taxon>
        <taxon>Metazoa</taxon>
        <taxon>Ecdysozoa</taxon>
        <taxon>Arthropoda</taxon>
        <taxon>Chelicerata</taxon>
        <taxon>Arachnida</taxon>
        <taxon>Acari</taxon>
        <taxon>Parasitiformes</taxon>
        <taxon>Ixodida</taxon>
        <taxon>Ixodoidea</taxon>
        <taxon>Ixodidae</taxon>
        <taxon>Rhipicephalinae</taxon>
        <taxon>Rhipicephalus</taxon>
        <taxon>Boophilus</taxon>
    </lineage>
</organism>
<dbReference type="EC" id="2.7.7.48" evidence="1"/>
<comment type="caution">
    <text evidence="3">The sequence shown here is derived from an EMBL/GenBank/DDBJ whole genome shotgun (WGS) entry which is preliminary data.</text>
</comment>
<feature type="domain" description="RDRP core" evidence="2">
    <location>
        <begin position="2"/>
        <end position="51"/>
    </location>
</feature>
<reference evidence="3" key="1">
    <citation type="journal article" date="2020" name="Cell">
        <title>Large-Scale Comparative Analyses of Tick Genomes Elucidate Their Genetic Diversity and Vector Capacities.</title>
        <authorList>
            <consortium name="Tick Genome and Microbiome Consortium (TIGMIC)"/>
            <person name="Jia N."/>
            <person name="Wang J."/>
            <person name="Shi W."/>
            <person name="Du L."/>
            <person name="Sun Y."/>
            <person name="Zhan W."/>
            <person name="Jiang J.F."/>
            <person name="Wang Q."/>
            <person name="Zhang B."/>
            <person name="Ji P."/>
            <person name="Bell-Sakyi L."/>
            <person name="Cui X.M."/>
            <person name="Yuan T.T."/>
            <person name="Jiang B.G."/>
            <person name="Yang W.F."/>
            <person name="Lam T.T."/>
            <person name="Chang Q.C."/>
            <person name="Ding S.J."/>
            <person name="Wang X.J."/>
            <person name="Zhu J.G."/>
            <person name="Ruan X.D."/>
            <person name="Zhao L."/>
            <person name="Wei J.T."/>
            <person name="Ye R.Z."/>
            <person name="Que T.C."/>
            <person name="Du C.H."/>
            <person name="Zhou Y.H."/>
            <person name="Cheng J.X."/>
            <person name="Dai P.F."/>
            <person name="Guo W.B."/>
            <person name="Han X.H."/>
            <person name="Huang E.J."/>
            <person name="Li L.F."/>
            <person name="Wei W."/>
            <person name="Gao Y.C."/>
            <person name="Liu J.Z."/>
            <person name="Shao H.Z."/>
            <person name="Wang X."/>
            <person name="Wang C.C."/>
            <person name="Yang T.C."/>
            <person name="Huo Q.B."/>
            <person name="Li W."/>
            <person name="Chen H.Y."/>
            <person name="Chen S.E."/>
            <person name="Zhou L.G."/>
            <person name="Ni X.B."/>
            <person name="Tian J.H."/>
            <person name="Sheng Y."/>
            <person name="Liu T."/>
            <person name="Pan Y.S."/>
            <person name="Xia L.Y."/>
            <person name="Li J."/>
            <person name="Zhao F."/>
            <person name="Cao W.C."/>
        </authorList>
    </citation>
    <scope>NUCLEOTIDE SEQUENCE</scope>
    <source>
        <strain evidence="3">Rmic-2018</strain>
    </source>
</reference>
<keyword evidence="1" id="KW-0548">Nucleotidyltransferase</keyword>
<dbReference type="GO" id="GO:0030422">
    <property type="term" value="P:siRNA processing"/>
    <property type="evidence" value="ECO:0007669"/>
    <property type="project" value="TreeGrafter"/>
</dbReference>
<dbReference type="GO" id="GO:0003968">
    <property type="term" value="F:RNA-directed RNA polymerase activity"/>
    <property type="evidence" value="ECO:0007669"/>
    <property type="project" value="UniProtKB-KW"/>
</dbReference>
<gene>
    <name evidence="3" type="ORF">HPB51_014323</name>
</gene>
<evidence type="ECO:0000256" key="1">
    <source>
        <dbReference type="RuleBase" id="RU363098"/>
    </source>
</evidence>
<evidence type="ECO:0000313" key="4">
    <source>
        <dbReference type="Proteomes" id="UP000821866"/>
    </source>
</evidence>
<dbReference type="InterPro" id="IPR007855">
    <property type="entry name" value="RDRP"/>
</dbReference>
<dbReference type="GO" id="GO:0003723">
    <property type="term" value="F:RNA binding"/>
    <property type="evidence" value="ECO:0007669"/>
    <property type="project" value="UniProtKB-KW"/>
</dbReference>
<sequence length="188" mass="21053">MLAGDVIVTKNPCMHPGDVGKLTAVNVPQLHHVRDCIVFPAKGDIPHPDEMVQDMIEFLCQYIKGDKIGLIANVHLVWVDLLDAGIDSRHCRDLVRKCSVNLNIAKCGDLKGLQNSEKSPMYPDFIEKQGAKNTYCSRKVLGQLYKNCKKVELSTEHLDVVENTLPDPRLLLEGRGAFLKEARTSYRT</sequence>
<dbReference type="PANTHER" id="PTHR23079">
    <property type="entry name" value="RNA-DEPENDENT RNA POLYMERASE"/>
    <property type="match status" value="1"/>
</dbReference>
<accession>A0A9J6E9Q0</accession>